<dbReference type="EMBL" id="VSWD01000013">
    <property type="protein sequence ID" value="KAK3084671.1"/>
    <property type="molecule type" value="Genomic_DNA"/>
</dbReference>
<keyword evidence="3" id="KW-0812">Transmembrane</keyword>
<evidence type="ECO:0000256" key="1">
    <source>
        <dbReference type="ARBA" id="ARBA00023002"/>
    </source>
</evidence>
<gene>
    <name evidence="4" type="ORF">FSP39_017232</name>
</gene>
<dbReference type="SUPFAM" id="SSF51735">
    <property type="entry name" value="NAD(P)-binding Rossmann-fold domains"/>
    <property type="match status" value="1"/>
</dbReference>
<evidence type="ECO:0000256" key="2">
    <source>
        <dbReference type="SAM" id="MobiDB-lite"/>
    </source>
</evidence>
<dbReference type="Pfam" id="PF00106">
    <property type="entry name" value="adh_short"/>
    <property type="match status" value="1"/>
</dbReference>
<accession>A0AA88XKL3</accession>
<sequence>MKKQNFRTDHAHDQKFWSGMQKGVHHAVQNVSLTFAIPALFSAILLGLFLWRRYIRWNVQCTSKNRLDGKTVIITGGNSGLGRAAGYELARRGAKVILACRHLKKADAVARQIIKKTGNEDVHASELDLGSLQSIQEFATHIKEKERHLNILINNAGYMGPKQSTEDGYERCFGVNYLGHFYLTNLLKDLLAKCAPSRIINVTSDSYVKGKIEYDDLPMKSYNIYKAYARSKLAQMHFTVEAHRLWFPDVVMSFAVQPGWVHTDLMRNWPGMSGNLLRMFAEFMFKTPEEGCQTIVHCAVADSLKEYSGRLFENCRVIKMKDEVANMEACRKLWKESLQLCGLDPDIHFIVDEHKECEDGHETLEHSGESQGKGSSEARSRKTKVTS</sequence>
<keyword evidence="1" id="KW-0560">Oxidoreductase</keyword>
<keyword evidence="3" id="KW-0472">Membrane</keyword>
<comment type="caution">
    <text evidence="4">The sequence shown here is derived from an EMBL/GenBank/DDBJ whole genome shotgun (WGS) entry which is preliminary data.</text>
</comment>
<reference evidence="4" key="1">
    <citation type="submission" date="2019-08" db="EMBL/GenBank/DDBJ databases">
        <title>The improved chromosome-level genome for the pearl oyster Pinctada fucata martensii using PacBio sequencing and Hi-C.</title>
        <authorList>
            <person name="Zheng Z."/>
        </authorList>
    </citation>
    <scope>NUCLEOTIDE SEQUENCE</scope>
    <source>
        <strain evidence="4">ZZ-2019</strain>
        <tissue evidence="4">Adductor muscle</tissue>
    </source>
</reference>
<dbReference type="Proteomes" id="UP001186944">
    <property type="component" value="Unassembled WGS sequence"/>
</dbReference>
<feature type="region of interest" description="Disordered" evidence="2">
    <location>
        <begin position="360"/>
        <end position="387"/>
    </location>
</feature>
<dbReference type="PANTHER" id="PTHR43157">
    <property type="entry name" value="PHOSPHATIDYLINOSITOL-GLYCAN BIOSYNTHESIS CLASS F PROTEIN-RELATED"/>
    <property type="match status" value="1"/>
</dbReference>
<keyword evidence="5" id="KW-1185">Reference proteome</keyword>
<dbReference type="GO" id="GO:0016491">
    <property type="term" value="F:oxidoreductase activity"/>
    <property type="evidence" value="ECO:0007669"/>
    <property type="project" value="UniProtKB-KW"/>
</dbReference>
<organism evidence="4 5">
    <name type="scientific">Pinctada imbricata</name>
    <name type="common">Atlantic pearl-oyster</name>
    <name type="synonym">Pinctada martensii</name>
    <dbReference type="NCBI Taxonomy" id="66713"/>
    <lineage>
        <taxon>Eukaryota</taxon>
        <taxon>Metazoa</taxon>
        <taxon>Spiralia</taxon>
        <taxon>Lophotrochozoa</taxon>
        <taxon>Mollusca</taxon>
        <taxon>Bivalvia</taxon>
        <taxon>Autobranchia</taxon>
        <taxon>Pteriomorphia</taxon>
        <taxon>Pterioida</taxon>
        <taxon>Pterioidea</taxon>
        <taxon>Pteriidae</taxon>
        <taxon>Pinctada</taxon>
    </lineage>
</organism>
<dbReference type="PANTHER" id="PTHR43157:SF64">
    <property type="entry name" value="RETINOL DEHYDROGENASE 14"/>
    <property type="match status" value="1"/>
</dbReference>
<feature type="transmembrane region" description="Helical" evidence="3">
    <location>
        <begin position="31"/>
        <end position="51"/>
    </location>
</feature>
<dbReference type="InterPro" id="IPR002347">
    <property type="entry name" value="SDR_fam"/>
</dbReference>
<evidence type="ECO:0000313" key="5">
    <source>
        <dbReference type="Proteomes" id="UP001186944"/>
    </source>
</evidence>
<dbReference type="AlphaFoldDB" id="A0AA88XKL3"/>
<dbReference type="Gene3D" id="3.40.50.720">
    <property type="entry name" value="NAD(P)-binding Rossmann-like Domain"/>
    <property type="match status" value="1"/>
</dbReference>
<evidence type="ECO:0000256" key="3">
    <source>
        <dbReference type="SAM" id="Phobius"/>
    </source>
</evidence>
<dbReference type="InterPro" id="IPR036291">
    <property type="entry name" value="NAD(P)-bd_dom_sf"/>
</dbReference>
<proteinExistence type="predicted"/>
<name>A0AA88XKL3_PINIB</name>
<protein>
    <submittedName>
        <fullName evidence="4">Uncharacterized protein</fullName>
    </submittedName>
</protein>
<keyword evidence="3" id="KW-1133">Transmembrane helix</keyword>
<evidence type="ECO:0000313" key="4">
    <source>
        <dbReference type="EMBL" id="KAK3084671.1"/>
    </source>
</evidence>
<dbReference type="PRINTS" id="PR00081">
    <property type="entry name" value="GDHRDH"/>
</dbReference>
<dbReference type="CDD" id="cd05327">
    <property type="entry name" value="retinol-DH_like_SDR_c_like"/>
    <property type="match status" value="1"/>
</dbReference>